<name>A0AAY4AIM3_9TELE</name>
<feature type="compositionally biased region" description="Acidic residues" evidence="4">
    <location>
        <begin position="125"/>
        <end position="137"/>
    </location>
</feature>
<dbReference type="InterPro" id="IPR045912">
    <property type="entry name" value="FOXJ2/3-like"/>
</dbReference>
<feature type="compositionally biased region" description="Polar residues" evidence="4">
    <location>
        <begin position="95"/>
        <end position="108"/>
    </location>
</feature>
<evidence type="ECO:0000256" key="2">
    <source>
        <dbReference type="ARBA" id="ARBA00023163"/>
    </source>
</evidence>
<dbReference type="GeneTree" id="ENSGT00940000166343"/>
<keyword evidence="1" id="KW-0805">Transcription regulation</keyword>
<sequence length="137" mass="15067">MESMRQAELCDWALDPAIFTSLCDSLNRFFTQKGLITSASPVPAPPTQPTLHNMTHPFPLAYPSASGTGGPSIRKDTNSQHQNKAVPRQQLPHPATNQRLPDTGEQPQPVTPGGRPPMKHSNSEEIQDDFDWDSLIV</sequence>
<dbReference type="Proteomes" id="UP000694580">
    <property type="component" value="Chromosome 5"/>
</dbReference>
<dbReference type="GO" id="GO:0000978">
    <property type="term" value="F:RNA polymerase II cis-regulatory region sequence-specific DNA binding"/>
    <property type="evidence" value="ECO:0007669"/>
    <property type="project" value="TreeGrafter"/>
</dbReference>
<proteinExistence type="predicted"/>
<accession>A0AAY4AIM3</accession>
<reference evidence="5" key="3">
    <citation type="submission" date="2025-09" db="UniProtKB">
        <authorList>
            <consortium name="Ensembl"/>
        </authorList>
    </citation>
    <scope>IDENTIFICATION</scope>
</reference>
<dbReference type="PANTHER" id="PTHR46078:SF4">
    <property type="entry name" value="FORKHEAD BOX J2"/>
    <property type="match status" value="1"/>
</dbReference>
<keyword evidence="2" id="KW-0804">Transcription</keyword>
<protein>
    <submittedName>
        <fullName evidence="5">Uncharacterized protein</fullName>
    </submittedName>
</protein>
<dbReference type="GO" id="GO:0005634">
    <property type="term" value="C:nucleus"/>
    <property type="evidence" value="ECO:0007669"/>
    <property type="project" value="TreeGrafter"/>
</dbReference>
<reference evidence="5" key="2">
    <citation type="submission" date="2025-08" db="UniProtKB">
        <authorList>
            <consortium name="Ensembl"/>
        </authorList>
    </citation>
    <scope>IDENTIFICATION</scope>
</reference>
<evidence type="ECO:0000256" key="1">
    <source>
        <dbReference type="ARBA" id="ARBA00023015"/>
    </source>
</evidence>
<keyword evidence="3" id="KW-0539">Nucleus</keyword>
<dbReference type="AlphaFoldDB" id="A0AAY4AIM3"/>
<evidence type="ECO:0000256" key="4">
    <source>
        <dbReference type="SAM" id="MobiDB-lite"/>
    </source>
</evidence>
<organism evidence="5 6">
    <name type="scientific">Denticeps clupeoides</name>
    <name type="common">denticle herring</name>
    <dbReference type="NCBI Taxonomy" id="299321"/>
    <lineage>
        <taxon>Eukaryota</taxon>
        <taxon>Metazoa</taxon>
        <taxon>Chordata</taxon>
        <taxon>Craniata</taxon>
        <taxon>Vertebrata</taxon>
        <taxon>Euteleostomi</taxon>
        <taxon>Actinopterygii</taxon>
        <taxon>Neopterygii</taxon>
        <taxon>Teleostei</taxon>
        <taxon>Clupei</taxon>
        <taxon>Clupeiformes</taxon>
        <taxon>Denticipitoidei</taxon>
        <taxon>Denticipitidae</taxon>
        <taxon>Denticeps</taxon>
    </lineage>
</organism>
<evidence type="ECO:0000256" key="3">
    <source>
        <dbReference type="ARBA" id="ARBA00023242"/>
    </source>
</evidence>
<dbReference type="Ensembl" id="ENSDCDT00010009161.1">
    <property type="protein sequence ID" value="ENSDCDP00010008724.1"/>
    <property type="gene ID" value="ENSDCDG00010003918.1"/>
</dbReference>
<evidence type="ECO:0000313" key="6">
    <source>
        <dbReference type="Proteomes" id="UP000694580"/>
    </source>
</evidence>
<dbReference type="GO" id="GO:0000981">
    <property type="term" value="F:DNA-binding transcription factor activity, RNA polymerase II-specific"/>
    <property type="evidence" value="ECO:0007669"/>
    <property type="project" value="TreeGrafter"/>
</dbReference>
<dbReference type="PANTHER" id="PTHR46078">
    <property type="entry name" value="FORKHEAD BOX PROTEIN J2 FAMILY MEMBER"/>
    <property type="match status" value="1"/>
</dbReference>
<feature type="region of interest" description="Disordered" evidence="4">
    <location>
        <begin position="37"/>
        <end position="137"/>
    </location>
</feature>
<reference evidence="5 6" key="1">
    <citation type="submission" date="2020-06" db="EMBL/GenBank/DDBJ databases">
        <authorList>
            <consortium name="Wellcome Sanger Institute Data Sharing"/>
        </authorList>
    </citation>
    <scope>NUCLEOTIDE SEQUENCE [LARGE SCALE GENOMIC DNA]</scope>
</reference>
<keyword evidence="6" id="KW-1185">Reference proteome</keyword>
<evidence type="ECO:0000313" key="5">
    <source>
        <dbReference type="Ensembl" id="ENSDCDP00010008724.1"/>
    </source>
</evidence>